<dbReference type="AlphaFoldDB" id="A0A1V4JKN6"/>
<reference evidence="3 4" key="1">
    <citation type="submission" date="2016-02" db="EMBL/GenBank/DDBJ databases">
        <title>Band-tailed pigeon sequencing and assembly.</title>
        <authorList>
            <person name="Soares A.E."/>
            <person name="Novak B.J."/>
            <person name="Rice E.S."/>
            <person name="O'Connell B."/>
            <person name="Chang D."/>
            <person name="Weber S."/>
            <person name="Shapiro B."/>
        </authorList>
    </citation>
    <scope>NUCLEOTIDE SEQUENCE [LARGE SCALE GENOMIC DNA]</scope>
    <source>
        <strain evidence="3">BTP2013</strain>
        <tissue evidence="3">Blood</tissue>
    </source>
</reference>
<dbReference type="InterPro" id="IPR039797">
    <property type="entry name" value="Pecanex"/>
</dbReference>
<evidence type="ECO:0000256" key="2">
    <source>
        <dbReference type="SAM" id="MobiDB-lite"/>
    </source>
</evidence>
<dbReference type="PANTHER" id="PTHR12372:SF5">
    <property type="entry name" value="PECANEX-LIKE PROTEIN 2"/>
    <property type="match status" value="1"/>
</dbReference>
<feature type="transmembrane region" description="Helical" evidence="1">
    <location>
        <begin position="817"/>
        <end position="834"/>
    </location>
</feature>
<name>A0A1V4JKN6_PATFA</name>
<dbReference type="EMBL" id="LSYS01006902">
    <property type="protein sequence ID" value="OPJ72738.1"/>
    <property type="molecule type" value="Genomic_DNA"/>
</dbReference>
<evidence type="ECO:0000256" key="1">
    <source>
        <dbReference type="RuleBase" id="RU367089"/>
    </source>
</evidence>
<comment type="subcellular location">
    <subcellularLocation>
        <location evidence="1">Membrane</location>
        <topology evidence="1">Multi-pass membrane protein</topology>
    </subcellularLocation>
</comment>
<feature type="compositionally biased region" description="Polar residues" evidence="2">
    <location>
        <begin position="75"/>
        <end position="119"/>
    </location>
</feature>
<comment type="similarity">
    <text evidence="1">Belongs to the pecanex family.</text>
</comment>
<comment type="caution">
    <text evidence="1">Lacks conserved residue(s) required for the propagation of feature annotation.</text>
</comment>
<proteinExistence type="inferred from homology"/>
<feature type="transmembrane region" description="Helical" evidence="1">
    <location>
        <begin position="854"/>
        <end position="872"/>
    </location>
</feature>
<protein>
    <recommendedName>
        <fullName evidence="1">Pecanex-like protein</fullName>
    </recommendedName>
</protein>
<feature type="transmembrane region" description="Helical" evidence="1">
    <location>
        <begin position="902"/>
        <end position="929"/>
    </location>
</feature>
<dbReference type="PANTHER" id="PTHR12372">
    <property type="entry name" value="PECANEX"/>
    <property type="match status" value="1"/>
</dbReference>
<dbReference type="OrthoDB" id="10037631at2759"/>
<evidence type="ECO:0000313" key="4">
    <source>
        <dbReference type="Proteomes" id="UP000190648"/>
    </source>
</evidence>
<accession>A0A1V4JKN6</accession>
<feature type="transmembrane region" description="Helical" evidence="1">
    <location>
        <begin position="979"/>
        <end position="998"/>
    </location>
</feature>
<feature type="transmembrane region" description="Helical" evidence="1">
    <location>
        <begin position="941"/>
        <end position="967"/>
    </location>
</feature>
<evidence type="ECO:0000313" key="3">
    <source>
        <dbReference type="EMBL" id="OPJ72738.1"/>
    </source>
</evidence>
<keyword evidence="4" id="KW-1185">Reference proteome</keyword>
<feature type="region of interest" description="Disordered" evidence="2">
    <location>
        <begin position="563"/>
        <end position="605"/>
    </location>
</feature>
<feature type="compositionally biased region" description="Polar residues" evidence="2">
    <location>
        <begin position="590"/>
        <end position="599"/>
    </location>
</feature>
<feature type="region of interest" description="Disordered" evidence="2">
    <location>
        <begin position="59"/>
        <end position="123"/>
    </location>
</feature>
<feature type="transmembrane region" description="Helical" evidence="1">
    <location>
        <begin position="793"/>
        <end position="810"/>
    </location>
</feature>
<keyword evidence="1" id="KW-0472">Membrane</keyword>
<keyword evidence="1" id="KW-0812">Transmembrane</keyword>
<dbReference type="GO" id="GO:0016020">
    <property type="term" value="C:membrane"/>
    <property type="evidence" value="ECO:0007669"/>
    <property type="project" value="UniProtKB-SubCell"/>
</dbReference>
<sequence>MKMHDFLWLQNLAEAFPANAVTVFVYCSSVTVFFTVIKVISYRLHLMFDKGEVIQQKLSRKNGRQCKDTEVPKGNTVQPSNHSNNTGDNGVIGETNQNGSTQTIHDSSRAQALHSQNSPGAMELPTQETIEDLRGVMVLEDQAAPPVSSTSPFIRADTLPASTASASGATTSAIVTKPATMETLCLNGINEKEGNRQPYRQHGSQDILVDRDAAKNFSNISSSQGDILKTGVSSEPWDSENSVISDHLSNLKSYKREKLPDRSLQTGFTSNCPQCNAIATKDAEHVESSCNTHEDLDCSDSETAVAVVDNSLPGDQLCEPIKIVITMSTTPNTTLSDLAGSVHLQALATERTSSALESGIVTPGWPSQQTNEQLKIPVITFDLSDDSRDKACPEVSENERTPEFLRAELSSNQCSGYESGDAVKEHSNPANSPLETNTCLGPNRENASENVQTLDITSKEDLQNLDPQYCRTAHEKRHMRVLSVDSGTDVLLSKNFMDVSDKEKTLPTSKSDLEAKEGQVPNESNFLEFVSLLESINTSKTKASNQLNIKMETTKENGIVGDSQTTERKEEMMGTEKHCEQLPKQERSDVQSQDRASTSPVPPESAKFAALYQGNRQRQIIYRVTSQQDSSVLQVISGPEASVQDELSVDAMHVFIDENGEIRSCYLKAGCQKEGNFRHQLSNCDCISNAHEIQFSSSSTTTSESQEPSSGDQAASALQQQLLLMVARRTLSESPRQPSQDPEDSSCSSAQRKLNRQFYRFIIFPGKWIKVWYDRLTLLALLDRTEDIKENVFAVLLVVLVSLLGFLTLNQGFCKDVWVLLFCLVMASCQYSLLKSVQPDPASPIHGHNKIITYSRPVYFCILCGLILLLDAGSKDTNPPVYTMYGLKLFSPRSLQSARDHVIVFLYCFPAISLLGLFPQINTFCIYLLEQIDMLLFGGSAAAGFVSALYSISRSFVVLIVLYAFCFSAVKEPWDAQHIPALFSAFCGLLVALSYHLSRQSSDPSVLM</sequence>
<comment type="caution">
    <text evidence="3">The sequence shown here is derived from an EMBL/GenBank/DDBJ whole genome shotgun (WGS) entry which is preliminary data.</text>
</comment>
<organism evidence="3 4">
    <name type="scientific">Patagioenas fasciata monilis</name>
    <dbReference type="NCBI Taxonomy" id="372326"/>
    <lineage>
        <taxon>Eukaryota</taxon>
        <taxon>Metazoa</taxon>
        <taxon>Chordata</taxon>
        <taxon>Craniata</taxon>
        <taxon>Vertebrata</taxon>
        <taxon>Euteleostomi</taxon>
        <taxon>Archelosauria</taxon>
        <taxon>Archosauria</taxon>
        <taxon>Dinosauria</taxon>
        <taxon>Saurischia</taxon>
        <taxon>Theropoda</taxon>
        <taxon>Coelurosauria</taxon>
        <taxon>Aves</taxon>
        <taxon>Neognathae</taxon>
        <taxon>Neoaves</taxon>
        <taxon>Columbimorphae</taxon>
        <taxon>Columbiformes</taxon>
        <taxon>Columbidae</taxon>
        <taxon>Patagioenas</taxon>
    </lineage>
</organism>
<gene>
    <name evidence="3" type="ORF">AV530_005253</name>
</gene>
<dbReference type="Proteomes" id="UP000190648">
    <property type="component" value="Unassembled WGS sequence"/>
</dbReference>
<feature type="compositionally biased region" description="Basic and acidic residues" evidence="2">
    <location>
        <begin position="565"/>
        <end position="589"/>
    </location>
</feature>
<keyword evidence="1" id="KW-1133">Transmembrane helix</keyword>
<feature type="transmembrane region" description="Helical" evidence="1">
    <location>
        <begin position="20"/>
        <end position="40"/>
    </location>
</feature>